<dbReference type="SUPFAM" id="SSF101546">
    <property type="entry name" value="ASF1-like"/>
    <property type="match status" value="1"/>
</dbReference>
<comment type="subcellular location">
    <subcellularLocation>
        <location evidence="2 10">Nucleus</location>
    </subcellularLocation>
</comment>
<evidence type="ECO:0000313" key="13">
    <source>
        <dbReference type="Proteomes" id="UP001166286"/>
    </source>
</evidence>
<organism evidence="12 13">
    <name type="scientific">Cladonia borealis</name>
    <dbReference type="NCBI Taxonomy" id="184061"/>
    <lineage>
        <taxon>Eukaryota</taxon>
        <taxon>Fungi</taxon>
        <taxon>Dikarya</taxon>
        <taxon>Ascomycota</taxon>
        <taxon>Pezizomycotina</taxon>
        <taxon>Lecanoromycetes</taxon>
        <taxon>OSLEUM clade</taxon>
        <taxon>Lecanoromycetidae</taxon>
        <taxon>Lecanorales</taxon>
        <taxon>Lecanorineae</taxon>
        <taxon>Cladoniaceae</taxon>
        <taxon>Cladonia</taxon>
    </lineage>
</organism>
<evidence type="ECO:0000256" key="1">
    <source>
        <dbReference type="ARBA" id="ARBA00003961"/>
    </source>
</evidence>
<name>A0AA39R907_9LECA</name>
<dbReference type="GO" id="GO:0042393">
    <property type="term" value="F:histone binding"/>
    <property type="evidence" value="ECO:0007669"/>
    <property type="project" value="InterPro"/>
</dbReference>
<evidence type="ECO:0000256" key="9">
    <source>
        <dbReference type="ARBA" id="ARBA00023242"/>
    </source>
</evidence>
<dbReference type="PANTHER" id="PTHR12040">
    <property type="entry name" value="ANTI-SILENCING PROTEIN 1"/>
    <property type="match status" value="1"/>
</dbReference>
<keyword evidence="9" id="KW-0539">Nucleus</keyword>
<evidence type="ECO:0000256" key="4">
    <source>
        <dbReference type="ARBA" id="ARBA00011705"/>
    </source>
</evidence>
<keyword evidence="6" id="KW-0805">Transcription regulation</keyword>
<keyword evidence="8" id="KW-0143">Chaperone</keyword>
<feature type="compositionally biased region" description="Acidic residues" evidence="11">
    <location>
        <begin position="223"/>
        <end position="263"/>
    </location>
</feature>
<comment type="subunit">
    <text evidence="4">Interacts with histone H3 and histone H4.</text>
</comment>
<reference evidence="12" key="1">
    <citation type="submission" date="2023-03" db="EMBL/GenBank/DDBJ databases">
        <title>Complete genome of Cladonia borealis.</title>
        <authorList>
            <person name="Park H."/>
        </authorList>
    </citation>
    <scope>NUCLEOTIDE SEQUENCE</scope>
    <source>
        <strain evidence="12">ANT050790</strain>
    </source>
</reference>
<evidence type="ECO:0000256" key="10">
    <source>
        <dbReference type="PIRNR" id="PIRNR037759"/>
    </source>
</evidence>
<comment type="function">
    <text evidence="1 10">Histone chaperone that facilitates histone deposition and histone exchange and removal during nucleosome assembly and disassembly.</text>
</comment>
<dbReference type="GO" id="GO:0005634">
    <property type="term" value="C:nucleus"/>
    <property type="evidence" value="ECO:0007669"/>
    <property type="project" value="UniProtKB-SubCell"/>
</dbReference>
<evidence type="ECO:0000256" key="8">
    <source>
        <dbReference type="ARBA" id="ARBA00023186"/>
    </source>
</evidence>
<keyword evidence="7" id="KW-0804">Transcription</keyword>
<dbReference type="Pfam" id="PF04729">
    <property type="entry name" value="ASF1_hist_chap"/>
    <property type="match status" value="1"/>
</dbReference>
<feature type="compositionally biased region" description="Polar residues" evidence="11">
    <location>
        <begin position="269"/>
        <end position="280"/>
    </location>
</feature>
<keyword evidence="13" id="KW-1185">Reference proteome</keyword>
<dbReference type="PANTHER" id="PTHR12040:SF0">
    <property type="entry name" value="HISTONE CHAPERONE ASF1"/>
    <property type="match status" value="1"/>
</dbReference>
<evidence type="ECO:0000256" key="11">
    <source>
        <dbReference type="SAM" id="MobiDB-lite"/>
    </source>
</evidence>
<feature type="region of interest" description="Disordered" evidence="11">
    <location>
        <begin position="192"/>
        <end position="286"/>
    </location>
</feature>
<sequence length="286" mass="31319">MSVVSLLGVKVLNNPAKFSDSYHFEITFECLEQLQKDLEWKLTYVGSATSSEHDQELDSLLVGPIPVGVNKFIFEADPPDLRRIPTSEILGVTVILLTCSYDGREFVRVGYYVNNEYDSEELNAEPPAKPDIDRVRRNVLAEKPRVTRFAIKWDTEDSAPAEFPPEQPEADTVEDDGVNYGAEELELEEGLKAELAAEEAKADAAGEDEEMGGAEGTTGAKEEGDDDSDAGSEDLEAESSGSEDEEAEEEEGDDDMEMGDGEPAEGSSAGKQQPMHQQPHTEVMVH</sequence>
<dbReference type="PIRSF" id="PIRSF037759">
    <property type="entry name" value="Histone_Asf1"/>
    <property type="match status" value="1"/>
</dbReference>
<protein>
    <recommendedName>
        <fullName evidence="10">Histone chaperone</fullName>
    </recommendedName>
</protein>
<dbReference type="EMBL" id="JAFEKC020000001">
    <property type="protein sequence ID" value="KAK0517068.1"/>
    <property type="molecule type" value="Genomic_DNA"/>
</dbReference>
<feature type="region of interest" description="Disordered" evidence="11">
    <location>
        <begin position="156"/>
        <end position="175"/>
    </location>
</feature>
<comment type="similarity">
    <text evidence="3 10">Belongs to the ASF1 family.</text>
</comment>
<accession>A0AA39R907</accession>
<proteinExistence type="inferred from homology"/>
<keyword evidence="5" id="KW-0156">Chromatin regulator</keyword>
<evidence type="ECO:0000256" key="7">
    <source>
        <dbReference type="ARBA" id="ARBA00023163"/>
    </source>
</evidence>
<evidence type="ECO:0000256" key="5">
    <source>
        <dbReference type="ARBA" id="ARBA00022853"/>
    </source>
</evidence>
<evidence type="ECO:0000256" key="6">
    <source>
        <dbReference type="ARBA" id="ARBA00023015"/>
    </source>
</evidence>
<dbReference type="Gene3D" id="2.60.40.1490">
    <property type="entry name" value="Histone chaperone ASF1-like"/>
    <property type="match status" value="1"/>
</dbReference>
<evidence type="ECO:0000256" key="2">
    <source>
        <dbReference type="ARBA" id="ARBA00004123"/>
    </source>
</evidence>
<dbReference type="InterPro" id="IPR017282">
    <property type="entry name" value="Hist_deposition_Asf1"/>
</dbReference>
<dbReference type="FunFam" id="2.60.40.1490:FF:000001">
    <property type="entry name" value="Histone chaperone ASF1"/>
    <property type="match status" value="1"/>
</dbReference>
<evidence type="ECO:0000313" key="12">
    <source>
        <dbReference type="EMBL" id="KAK0517068.1"/>
    </source>
</evidence>
<dbReference type="InterPro" id="IPR006818">
    <property type="entry name" value="ASF1-like"/>
</dbReference>
<dbReference type="AlphaFoldDB" id="A0AA39R907"/>
<dbReference type="GO" id="GO:0000785">
    <property type="term" value="C:chromatin"/>
    <property type="evidence" value="ECO:0007669"/>
    <property type="project" value="TreeGrafter"/>
</dbReference>
<dbReference type="Proteomes" id="UP001166286">
    <property type="component" value="Unassembled WGS sequence"/>
</dbReference>
<dbReference type="InterPro" id="IPR036747">
    <property type="entry name" value="ASF1-like_sf"/>
</dbReference>
<gene>
    <name evidence="12" type="ORF">JMJ35_000223</name>
</gene>
<dbReference type="GO" id="GO:0006334">
    <property type="term" value="P:nucleosome assembly"/>
    <property type="evidence" value="ECO:0007669"/>
    <property type="project" value="InterPro"/>
</dbReference>
<dbReference type="GO" id="GO:0006335">
    <property type="term" value="P:DNA replication-dependent chromatin assembly"/>
    <property type="evidence" value="ECO:0007669"/>
    <property type="project" value="TreeGrafter"/>
</dbReference>
<comment type="caution">
    <text evidence="12">The sequence shown here is derived from an EMBL/GenBank/DDBJ whole genome shotgun (WGS) entry which is preliminary data.</text>
</comment>
<evidence type="ECO:0000256" key="3">
    <source>
        <dbReference type="ARBA" id="ARBA00006051"/>
    </source>
</evidence>
<dbReference type="GO" id="GO:0006337">
    <property type="term" value="P:nucleosome disassembly"/>
    <property type="evidence" value="ECO:0007669"/>
    <property type="project" value="InterPro"/>
</dbReference>